<dbReference type="Pfam" id="PF07244">
    <property type="entry name" value="POTRA"/>
    <property type="match status" value="3"/>
</dbReference>
<evidence type="ECO:0000256" key="3">
    <source>
        <dbReference type="ARBA" id="ARBA00022729"/>
    </source>
</evidence>
<keyword evidence="2" id="KW-0812">Transmembrane</keyword>
<dbReference type="InterPro" id="IPR010827">
    <property type="entry name" value="BamA/TamA_POTRA"/>
</dbReference>
<evidence type="ECO:0000259" key="6">
    <source>
        <dbReference type="PROSITE" id="PS51779"/>
    </source>
</evidence>
<dbReference type="AlphaFoldDB" id="A0A1F4SW96"/>
<dbReference type="InterPro" id="IPR039910">
    <property type="entry name" value="D15-like"/>
</dbReference>
<dbReference type="PROSITE" id="PS51779">
    <property type="entry name" value="POTRA"/>
    <property type="match status" value="2"/>
</dbReference>
<comment type="caution">
    <text evidence="7">The sequence shown here is derived from an EMBL/GenBank/DDBJ whole genome shotgun (WGS) entry which is preliminary data.</text>
</comment>
<accession>A0A1F4SW96</accession>
<dbReference type="GO" id="GO:0019867">
    <property type="term" value="C:outer membrane"/>
    <property type="evidence" value="ECO:0007669"/>
    <property type="project" value="InterPro"/>
</dbReference>
<dbReference type="Proteomes" id="UP000178417">
    <property type="component" value="Unassembled WGS sequence"/>
</dbReference>
<evidence type="ECO:0000256" key="1">
    <source>
        <dbReference type="ARBA" id="ARBA00004370"/>
    </source>
</evidence>
<sequence>MKKVLLMVVLILSLFVGVSYAVKKDVPAKITAFDVSGNAHIGVQPILGAVFSKVGENIDEEKIQNDLKAIYALGYFDDVQVAFAPYSDGSKVIYKVTENPILNHISIKGNTVYSTSEIIKTMGLNTGEVFNYKDLREGINAVNSKYKDSGYILARIVDAEHDKGDVKVEIIEGIVEGVSLEGNESTLDYVILREMDTKQGKVFNEEVLGKDLRRIFNLGFFSEVIPAFEPGSSSDKIILVLKIKETRSNTVNFGGGYGEKEGWFGFTDLSINNLMGTAQGLLIRGQFGQELTTYQFKYTNPWFWPEKLGPRTSYTLKFWNTMGTDVYITQQDEWHVGWDMAFGRTIKENLGSSISFGSERVEPRNDATFEAYTSNYVGYSLSVDTRDYWMNPTKGVYNVFSIKQGWKYTNIQTNYLKLGLDFNSFIPLAEKQVLAGHASSGIGFGDVPIGELYWAGGPNTVRGFSIDEMRRGVKKIICNLEYRYTFNETFQGVFFYDWGNAWDGGAPVPSDFISGWGPGIRFNTPLGPIRLDYGVGSGKDTSQGILHFSIGQAF</sequence>
<dbReference type="Gene3D" id="3.10.20.310">
    <property type="entry name" value="membrane protein fhac"/>
    <property type="match status" value="3"/>
</dbReference>
<evidence type="ECO:0000313" key="7">
    <source>
        <dbReference type="EMBL" id="OGC24718.1"/>
    </source>
</evidence>
<gene>
    <name evidence="7" type="ORF">A2310_04455</name>
</gene>
<protein>
    <recommendedName>
        <fullName evidence="6">POTRA domain-containing protein</fullName>
    </recommendedName>
</protein>
<name>A0A1F4SW96_UNCSA</name>
<evidence type="ECO:0000256" key="2">
    <source>
        <dbReference type="ARBA" id="ARBA00022692"/>
    </source>
</evidence>
<feature type="domain" description="POTRA" evidence="6">
    <location>
        <begin position="28"/>
        <end position="99"/>
    </location>
</feature>
<dbReference type="STRING" id="1802579.A2310_04455"/>
<keyword evidence="3" id="KW-0732">Signal</keyword>
<evidence type="ECO:0000256" key="5">
    <source>
        <dbReference type="ARBA" id="ARBA00023237"/>
    </source>
</evidence>
<reference evidence="7 8" key="1">
    <citation type="journal article" date="2016" name="Nat. Commun.">
        <title>Thousands of microbial genomes shed light on interconnected biogeochemical processes in an aquifer system.</title>
        <authorList>
            <person name="Anantharaman K."/>
            <person name="Brown C.T."/>
            <person name="Hug L.A."/>
            <person name="Sharon I."/>
            <person name="Castelle C.J."/>
            <person name="Probst A.J."/>
            <person name="Thomas B.C."/>
            <person name="Singh A."/>
            <person name="Wilkins M.J."/>
            <person name="Karaoz U."/>
            <person name="Brodie E.L."/>
            <person name="Williams K.H."/>
            <person name="Hubbard S.S."/>
            <person name="Banfield J.F."/>
        </authorList>
    </citation>
    <scope>NUCLEOTIDE SEQUENCE [LARGE SCALE GENOMIC DNA]</scope>
</reference>
<organism evidence="7 8">
    <name type="scientific">candidate division WOR-1 bacterium RIFOXYB2_FULL_37_13</name>
    <dbReference type="NCBI Taxonomy" id="1802579"/>
    <lineage>
        <taxon>Bacteria</taxon>
        <taxon>Bacillati</taxon>
        <taxon>Saganbacteria</taxon>
    </lineage>
</organism>
<proteinExistence type="predicted"/>
<evidence type="ECO:0000256" key="4">
    <source>
        <dbReference type="ARBA" id="ARBA00023136"/>
    </source>
</evidence>
<feature type="domain" description="POTRA" evidence="6">
    <location>
        <begin position="100"/>
        <end position="173"/>
    </location>
</feature>
<keyword evidence="4" id="KW-0472">Membrane</keyword>
<dbReference type="InterPro" id="IPR034746">
    <property type="entry name" value="POTRA"/>
</dbReference>
<dbReference type="InterPro" id="IPR000184">
    <property type="entry name" value="Bac_surfAg_D15"/>
</dbReference>
<dbReference type="Pfam" id="PF01103">
    <property type="entry name" value="Omp85"/>
    <property type="match status" value="1"/>
</dbReference>
<keyword evidence="5" id="KW-0998">Cell outer membrane</keyword>
<dbReference type="EMBL" id="MEUB01000007">
    <property type="protein sequence ID" value="OGC24718.1"/>
    <property type="molecule type" value="Genomic_DNA"/>
</dbReference>
<comment type="subcellular location">
    <subcellularLocation>
        <location evidence="1">Membrane</location>
    </subcellularLocation>
</comment>
<evidence type="ECO:0000313" key="8">
    <source>
        <dbReference type="Proteomes" id="UP000178417"/>
    </source>
</evidence>
<dbReference type="PANTHER" id="PTHR12815">
    <property type="entry name" value="SORTING AND ASSEMBLY MACHINERY SAMM50 PROTEIN FAMILY MEMBER"/>
    <property type="match status" value="1"/>
</dbReference>
<dbReference type="PANTHER" id="PTHR12815:SF47">
    <property type="entry name" value="TRANSLOCATION AND ASSEMBLY MODULE SUBUNIT TAMA"/>
    <property type="match status" value="1"/>
</dbReference>
<dbReference type="Gene3D" id="2.40.160.50">
    <property type="entry name" value="membrane protein fhac: a member of the omp85/tpsb transporter family"/>
    <property type="match status" value="1"/>
</dbReference>